<name>A0ABW4QEU0_9BACL</name>
<feature type="transmembrane region" description="Helical" evidence="1">
    <location>
        <begin position="155"/>
        <end position="175"/>
    </location>
</feature>
<feature type="transmembrane region" description="Helical" evidence="1">
    <location>
        <begin position="205"/>
        <end position="232"/>
    </location>
</feature>
<feature type="transmembrane region" description="Helical" evidence="1">
    <location>
        <begin position="181"/>
        <end position="198"/>
    </location>
</feature>
<evidence type="ECO:0008006" key="4">
    <source>
        <dbReference type="Google" id="ProtNLM"/>
    </source>
</evidence>
<keyword evidence="1" id="KW-1133">Transmembrane helix</keyword>
<dbReference type="RefSeq" id="WP_204890836.1">
    <property type="nucleotide sequence ID" value="NZ_JBHUFW010000004.1"/>
</dbReference>
<feature type="transmembrane region" description="Helical" evidence="1">
    <location>
        <begin position="52"/>
        <end position="73"/>
    </location>
</feature>
<evidence type="ECO:0000313" key="3">
    <source>
        <dbReference type="Proteomes" id="UP001597273"/>
    </source>
</evidence>
<gene>
    <name evidence="2" type="ORF">ACFSDB_04195</name>
</gene>
<organism evidence="2 3">
    <name type="scientific">Planococcus chinensis</name>
    <dbReference type="NCBI Taxonomy" id="272917"/>
    <lineage>
        <taxon>Bacteria</taxon>
        <taxon>Bacillati</taxon>
        <taxon>Bacillota</taxon>
        <taxon>Bacilli</taxon>
        <taxon>Bacillales</taxon>
        <taxon>Caryophanaceae</taxon>
        <taxon>Planococcus</taxon>
    </lineage>
</organism>
<reference evidence="3" key="1">
    <citation type="journal article" date="2019" name="Int. J. Syst. Evol. Microbiol.">
        <title>The Global Catalogue of Microorganisms (GCM) 10K type strain sequencing project: providing services to taxonomists for standard genome sequencing and annotation.</title>
        <authorList>
            <consortium name="The Broad Institute Genomics Platform"/>
            <consortium name="The Broad Institute Genome Sequencing Center for Infectious Disease"/>
            <person name="Wu L."/>
            <person name="Ma J."/>
        </authorList>
    </citation>
    <scope>NUCLEOTIDE SEQUENCE [LARGE SCALE GENOMIC DNA]</scope>
    <source>
        <strain evidence="3">CGMCC 1.15475</strain>
    </source>
</reference>
<comment type="caution">
    <text evidence="2">The sequence shown here is derived from an EMBL/GenBank/DDBJ whole genome shotgun (WGS) entry which is preliminary data.</text>
</comment>
<protein>
    <recommendedName>
        <fullName evidence="4">Glycosyltransferase RgtA/B/C/D-like domain-containing protein</fullName>
    </recommendedName>
</protein>
<accession>A0ABW4QEU0</accession>
<feature type="transmembrane region" description="Helical" evidence="1">
    <location>
        <begin position="364"/>
        <end position="382"/>
    </location>
</feature>
<dbReference type="Proteomes" id="UP001597273">
    <property type="component" value="Unassembled WGS sequence"/>
</dbReference>
<keyword evidence="1" id="KW-0472">Membrane</keyword>
<dbReference type="EMBL" id="JBHUFW010000004">
    <property type="protein sequence ID" value="MFD1862115.1"/>
    <property type="molecule type" value="Genomic_DNA"/>
</dbReference>
<evidence type="ECO:0000256" key="1">
    <source>
        <dbReference type="SAM" id="Phobius"/>
    </source>
</evidence>
<feature type="transmembrane region" description="Helical" evidence="1">
    <location>
        <begin position="301"/>
        <end position="320"/>
    </location>
</feature>
<evidence type="ECO:0000313" key="2">
    <source>
        <dbReference type="EMBL" id="MFD1862115.1"/>
    </source>
</evidence>
<proteinExistence type="predicted"/>
<feature type="transmembrane region" description="Helical" evidence="1">
    <location>
        <begin position="24"/>
        <end position="45"/>
    </location>
</feature>
<keyword evidence="3" id="KW-1185">Reference proteome</keyword>
<feature type="transmembrane region" description="Helical" evidence="1">
    <location>
        <begin position="126"/>
        <end position="143"/>
    </location>
</feature>
<feature type="transmembrane region" description="Helical" evidence="1">
    <location>
        <begin position="244"/>
        <end position="262"/>
    </location>
</feature>
<keyword evidence="1" id="KW-0812">Transmembrane</keyword>
<sequence length="427" mass="48227">MFYVFAFFLLEILATYLIKDFIPLGDAYGMMLLLASIIAITLYLYRVLEKEWLMLIFAGFVVRVIVLFIDLYVPSIQIFSSGTDTEYFHEVSLLIANGMFPLEDGATNYVPFLSAIYYMIGDQRPFAQFLNVAFWVFSAVYLMKALIHLQIDKKLIFTALLIFTVMPNSIFMSSILLRESIIIFLITVSLYHFIRWFADGTFPNFLIAIVLALGSMMFHSGMIGFVLAYVLAFLFLSKSGSKKISQNVLFILFLGLLVLVMAQNAEMFLSKFIDAEGNNAVSDLEISGEGGSMYLSSFNGMSGAVAVMVAPIKMFYFMFSPIPLDWRGLGDIVSFLFDSSVYLFLVGATIYGLFKSDMPMRNKIFILMFLAITVLVYSYGTQSAGTAMRHRNKIIPLLLITFTIANSKGLLQMAEGRFRRKKEEKAT</sequence>
<feature type="transmembrane region" description="Helical" evidence="1">
    <location>
        <begin position="332"/>
        <end position="352"/>
    </location>
</feature>